<dbReference type="Proteomes" id="UP001189429">
    <property type="component" value="Unassembled WGS sequence"/>
</dbReference>
<evidence type="ECO:0000256" key="2">
    <source>
        <dbReference type="SAM" id="Phobius"/>
    </source>
</evidence>
<protein>
    <recommendedName>
        <fullName evidence="5">V-type proton ATPase subunit G</fullName>
    </recommendedName>
</protein>
<organism evidence="3 4">
    <name type="scientific">Prorocentrum cordatum</name>
    <dbReference type="NCBI Taxonomy" id="2364126"/>
    <lineage>
        <taxon>Eukaryota</taxon>
        <taxon>Sar</taxon>
        <taxon>Alveolata</taxon>
        <taxon>Dinophyceae</taxon>
        <taxon>Prorocentrales</taxon>
        <taxon>Prorocentraceae</taxon>
        <taxon>Prorocentrum</taxon>
    </lineage>
</organism>
<proteinExistence type="predicted"/>
<evidence type="ECO:0000313" key="3">
    <source>
        <dbReference type="EMBL" id="CAK0818285.1"/>
    </source>
</evidence>
<gene>
    <name evidence="3" type="ORF">PCOR1329_LOCUS20626</name>
</gene>
<feature type="coiled-coil region" evidence="1">
    <location>
        <begin position="30"/>
        <end position="64"/>
    </location>
</feature>
<keyword evidence="4" id="KW-1185">Reference proteome</keyword>
<dbReference type="EMBL" id="CAUYUJ010006686">
    <property type="protein sequence ID" value="CAK0818285.1"/>
    <property type="molecule type" value="Genomic_DNA"/>
</dbReference>
<keyword evidence="1" id="KW-0175">Coiled coil</keyword>
<evidence type="ECO:0008006" key="5">
    <source>
        <dbReference type="Google" id="ProtNLM"/>
    </source>
</evidence>
<keyword evidence="2" id="KW-0472">Membrane</keyword>
<comment type="caution">
    <text evidence="3">The sequence shown here is derived from an EMBL/GenBank/DDBJ whole genome shotgun (WGS) entry which is preliminary data.</text>
</comment>
<feature type="non-terminal residue" evidence="3">
    <location>
        <position position="179"/>
    </location>
</feature>
<feature type="transmembrane region" description="Helical" evidence="2">
    <location>
        <begin position="148"/>
        <end position="173"/>
    </location>
</feature>
<evidence type="ECO:0000256" key="1">
    <source>
        <dbReference type="SAM" id="Coils"/>
    </source>
</evidence>
<keyword evidence="2" id="KW-1133">Transmembrane helix</keyword>
<sequence>MDAAVAGERTALAKGVEEAAKAERLAWQSRSERQEALLKAREKVKQAEAAFAEASSHLEDAQSAHTVAKEKKDRFDEDAFKKQKMEALMAFLEQALHPKMPAKYLVNYIPWEMMTFGSSPTAPRPALTRVQMLLWAVRVARMVVNIRLFLSMMMTIFLAKLIGRSFLSFASVLRSNVSL</sequence>
<accession>A0ABN9RKI8</accession>
<evidence type="ECO:0000313" key="4">
    <source>
        <dbReference type="Proteomes" id="UP001189429"/>
    </source>
</evidence>
<keyword evidence="2" id="KW-0812">Transmembrane</keyword>
<reference evidence="3" key="1">
    <citation type="submission" date="2023-10" db="EMBL/GenBank/DDBJ databases">
        <authorList>
            <person name="Chen Y."/>
            <person name="Shah S."/>
            <person name="Dougan E. K."/>
            <person name="Thang M."/>
            <person name="Chan C."/>
        </authorList>
    </citation>
    <scope>NUCLEOTIDE SEQUENCE [LARGE SCALE GENOMIC DNA]</scope>
</reference>
<name>A0ABN9RKI8_9DINO</name>